<sequence>MTSFIWIGYISALSVFTGLCLIIAAIAAEVQLVKRKKKTAVVLIAAALVLGTGSSVFFSVVTEHRSPAARSEIYIYKDPENFEDAVGKFQVVQDEQDQIQGFGKLAVKEGGTIKYMDMEFDRQHRMIGGKEALQYETAVNDALKAEWAGNTMIGKSAAIDELNKIREGYDSEITYFDKSLFPRNFLIHNLLTLVLLAIYLAGKIREKRKRASGLDSTKIQDL</sequence>
<dbReference type="AlphaFoldDB" id="A0A9J6QRU2"/>
<evidence type="ECO:0000256" key="1">
    <source>
        <dbReference type="SAM" id="Phobius"/>
    </source>
</evidence>
<keyword evidence="1" id="KW-1133">Transmembrane helix</keyword>
<keyword evidence="1" id="KW-0472">Membrane</keyword>
<keyword evidence="3" id="KW-1185">Reference proteome</keyword>
<dbReference type="RefSeq" id="WP_253020569.1">
    <property type="nucleotide sequence ID" value="NZ_JAOSHN010000001.1"/>
</dbReference>
<reference evidence="2" key="1">
    <citation type="submission" date="2022-09" db="EMBL/GenBank/DDBJ databases">
        <title>Culturomic study of gut microbiota in children with autism spectrum disorder.</title>
        <authorList>
            <person name="Efimov B.A."/>
            <person name="Chaplin A.V."/>
            <person name="Sokolova S.R."/>
            <person name="Pikina A.P."/>
            <person name="Korzhanova M."/>
            <person name="Belova V."/>
            <person name="Korostin D."/>
        </authorList>
    </citation>
    <scope>NUCLEOTIDE SEQUENCE</scope>
    <source>
        <strain evidence="2">ASD5510</strain>
    </source>
</reference>
<feature type="transmembrane region" description="Helical" evidence="1">
    <location>
        <begin position="40"/>
        <end position="61"/>
    </location>
</feature>
<evidence type="ECO:0000313" key="3">
    <source>
        <dbReference type="Proteomes" id="UP001065549"/>
    </source>
</evidence>
<name>A0A9J6QRU2_9FIRM</name>
<feature type="transmembrane region" description="Helical" evidence="1">
    <location>
        <begin position="6"/>
        <end position="28"/>
    </location>
</feature>
<organism evidence="2 3">
    <name type="scientific">Hominibacterium faecale</name>
    <dbReference type="NCBI Taxonomy" id="2839743"/>
    <lineage>
        <taxon>Bacteria</taxon>
        <taxon>Bacillati</taxon>
        <taxon>Bacillota</taxon>
        <taxon>Clostridia</taxon>
        <taxon>Peptostreptococcales</taxon>
        <taxon>Anaerovoracaceae</taxon>
        <taxon>Hominibacterium</taxon>
    </lineage>
</organism>
<comment type="caution">
    <text evidence="2">The sequence shown here is derived from an EMBL/GenBank/DDBJ whole genome shotgun (WGS) entry which is preliminary data.</text>
</comment>
<evidence type="ECO:0000313" key="2">
    <source>
        <dbReference type="EMBL" id="MCU7377055.1"/>
    </source>
</evidence>
<gene>
    <name evidence="2" type="ORF">OBO34_01660</name>
</gene>
<feature type="transmembrane region" description="Helical" evidence="1">
    <location>
        <begin position="185"/>
        <end position="202"/>
    </location>
</feature>
<proteinExistence type="predicted"/>
<dbReference type="Proteomes" id="UP001065549">
    <property type="component" value="Unassembled WGS sequence"/>
</dbReference>
<dbReference type="EMBL" id="JAOSHN010000001">
    <property type="protein sequence ID" value="MCU7377055.1"/>
    <property type="molecule type" value="Genomic_DNA"/>
</dbReference>
<accession>A0A9J6QRU2</accession>
<protein>
    <submittedName>
        <fullName evidence="2">Uncharacterized protein</fullName>
    </submittedName>
</protein>
<keyword evidence="1" id="KW-0812">Transmembrane</keyword>